<feature type="compositionally biased region" description="Polar residues" evidence="1">
    <location>
        <begin position="17"/>
        <end position="26"/>
    </location>
</feature>
<comment type="caution">
    <text evidence="2">The sequence shown here is derived from an EMBL/GenBank/DDBJ whole genome shotgun (WGS) entry which is preliminary data.</text>
</comment>
<evidence type="ECO:0000313" key="3">
    <source>
        <dbReference type="Proteomes" id="UP001221898"/>
    </source>
</evidence>
<accession>A0AAD7S8X6</accession>
<evidence type="ECO:0000256" key="1">
    <source>
        <dbReference type="SAM" id="MobiDB-lite"/>
    </source>
</evidence>
<name>A0AAD7S8X6_9TELE</name>
<reference evidence="2" key="1">
    <citation type="journal article" date="2023" name="Science">
        <title>Genome structures resolve the early diversification of teleost fishes.</title>
        <authorList>
            <person name="Parey E."/>
            <person name="Louis A."/>
            <person name="Montfort J."/>
            <person name="Bouchez O."/>
            <person name="Roques C."/>
            <person name="Iampietro C."/>
            <person name="Lluch J."/>
            <person name="Castinel A."/>
            <person name="Donnadieu C."/>
            <person name="Desvignes T."/>
            <person name="Floi Bucao C."/>
            <person name="Jouanno E."/>
            <person name="Wen M."/>
            <person name="Mejri S."/>
            <person name="Dirks R."/>
            <person name="Jansen H."/>
            <person name="Henkel C."/>
            <person name="Chen W.J."/>
            <person name="Zahm M."/>
            <person name="Cabau C."/>
            <person name="Klopp C."/>
            <person name="Thompson A.W."/>
            <person name="Robinson-Rechavi M."/>
            <person name="Braasch I."/>
            <person name="Lecointre G."/>
            <person name="Bobe J."/>
            <person name="Postlethwait J.H."/>
            <person name="Berthelot C."/>
            <person name="Roest Crollius H."/>
            <person name="Guiguen Y."/>
        </authorList>
    </citation>
    <scope>NUCLEOTIDE SEQUENCE</scope>
    <source>
        <strain evidence="2">NC1722</strain>
    </source>
</reference>
<dbReference type="Proteomes" id="UP001221898">
    <property type="component" value="Unassembled WGS sequence"/>
</dbReference>
<dbReference type="EMBL" id="JAINUG010000092">
    <property type="protein sequence ID" value="KAJ8398191.1"/>
    <property type="molecule type" value="Genomic_DNA"/>
</dbReference>
<keyword evidence="3" id="KW-1185">Reference proteome</keyword>
<feature type="region of interest" description="Disordered" evidence="1">
    <location>
        <begin position="1"/>
        <end position="40"/>
    </location>
</feature>
<protein>
    <submittedName>
        <fullName evidence="2">Uncharacterized protein</fullName>
    </submittedName>
</protein>
<dbReference type="AlphaFoldDB" id="A0AAD7S8X6"/>
<organism evidence="2 3">
    <name type="scientific">Aldrovandia affinis</name>
    <dbReference type="NCBI Taxonomy" id="143900"/>
    <lineage>
        <taxon>Eukaryota</taxon>
        <taxon>Metazoa</taxon>
        <taxon>Chordata</taxon>
        <taxon>Craniata</taxon>
        <taxon>Vertebrata</taxon>
        <taxon>Euteleostomi</taxon>
        <taxon>Actinopterygii</taxon>
        <taxon>Neopterygii</taxon>
        <taxon>Teleostei</taxon>
        <taxon>Notacanthiformes</taxon>
        <taxon>Halosauridae</taxon>
        <taxon>Aldrovandia</taxon>
    </lineage>
</organism>
<evidence type="ECO:0000313" key="2">
    <source>
        <dbReference type="EMBL" id="KAJ8398191.1"/>
    </source>
</evidence>
<proteinExistence type="predicted"/>
<gene>
    <name evidence="2" type="ORF">AAFF_G00430350</name>
</gene>
<sequence length="115" mass="12722">MTKPGLPKANCELPSFSPRSWPSATTFRGEPPHPFPLPMAPAPHPKAVMVKSGAFGLTLWVFCATVLRSRRRPTPGCAKGAEPKRRLSFHGHASVGLFFIYHSTKMPEFVFPYTD</sequence>